<dbReference type="STRING" id="946122.A0A0C2SBV5"/>
<feature type="transmembrane region" description="Helical" evidence="1">
    <location>
        <begin position="33"/>
        <end position="54"/>
    </location>
</feature>
<evidence type="ECO:0000313" key="2">
    <source>
        <dbReference type="EMBL" id="KIL60355.1"/>
    </source>
</evidence>
<reference evidence="2 3" key="1">
    <citation type="submission" date="2014-04" db="EMBL/GenBank/DDBJ databases">
        <title>Evolutionary Origins and Diversification of the Mycorrhizal Mutualists.</title>
        <authorList>
            <consortium name="DOE Joint Genome Institute"/>
            <consortium name="Mycorrhizal Genomics Consortium"/>
            <person name="Kohler A."/>
            <person name="Kuo A."/>
            <person name="Nagy L.G."/>
            <person name="Floudas D."/>
            <person name="Copeland A."/>
            <person name="Barry K.W."/>
            <person name="Cichocki N."/>
            <person name="Veneault-Fourrey C."/>
            <person name="LaButti K."/>
            <person name="Lindquist E.A."/>
            <person name="Lipzen A."/>
            <person name="Lundell T."/>
            <person name="Morin E."/>
            <person name="Murat C."/>
            <person name="Riley R."/>
            <person name="Ohm R."/>
            <person name="Sun H."/>
            <person name="Tunlid A."/>
            <person name="Henrissat B."/>
            <person name="Grigoriev I.V."/>
            <person name="Hibbett D.S."/>
            <person name="Martin F."/>
        </authorList>
    </citation>
    <scope>NUCLEOTIDE SEQUENCE [LARGE SCALE GENOMIC DNA]</scope>
    <source>
        <strain evidence="2 3">Koide BX008</strain>
    </source>
</reference>
<organism evidence="2 3">
    <name type="scientific">Amanita muscaria (strain Koide BX008)</name>
    <dbReference type="NCBI Taxonomy" id="946122"/>
    <lineage>
        <taxon>Eukaryota</taxon>
        <taxon>Fungi</taxon>
        <taxon>Dikarya</taxon>
        <taxon>Basidiomycota</taxon>
        <taxon>Agaricomycotina</taxon>
        <taxon>Agaricomycetes</taxon>
        <taxon>Agaricomycetidae</taxon>
        <taxon>Agaricales</taxon>
        <taxon>Pluteineae</taxon>
        <taxon>Amanitaceae</taxon>
        <taxon>Amanita</taxon>
    </lineage>
</organism>
<dbReference type="OrthoDB" id="2976780at2759"/>
<dbReference type="EMBL" id="KN818300">
    <property type="protein sequence ID" value="KIL60355.1"/>
    <property type="molecule type" value="Genomic_DNA"/>
</dbReference>
<proteinExistence type="predicted"/>
<keyword evidence="1" id="KW-0812">Transmembrane</keyword>
<evidence type="ECO:0000313" key="3">
    <source>
        <dbReference type="Proteomes" id="UP000054549"/>
    </source>
</evidence>
<name>A0A0C2SBV5_AMAMK</name>
<dbReference type="HOGENOM" id="CLU_1365942_0_0_1"/>
<protein>
    <submittedName>
        <fullName evidence="2">Uncharacterized protein</fullName>
    </submittedName>
</protein>
<dbReference type="Proteomes" id="UP000054549">
    <property type="component" value="Unassembled WGS sequence"/>
</dbReference>
<accession>A0A0C2SBV5</accession>
<dbReference type="AlphaFoldDB" id="A0A0C2SBV5"/>
<keyword evidence="1" id="KW-0472">Membrane</keyword>
<keyword evidence="1" id="KW-1133">Transmembrane helix</keyword>
<gene>
    <name evidence="2" type="ORF">M378DRAFT_922864</name>
</gene>
<dbReference type="InParanoid" id="A0A0C2SBV5"/>
<keyword evidence="3" id="KW-1185">Reference proteome</keyword>
<sequence>MPKENGERQNQNDMNCTTFAAMLHARWQESNNVRWSVIAVAVLILITSIFISFGGSSPPPPVRRIDMECRSPRPIQPWRTRSFRPKWFGFMGGPKSLTLRTKGRKAHQVSIVAIDKRDIEIRVWVDKQDLGYKAVEIDDSVDCGDDVARCILMGFASARVLVPPGNHVVKAEIVNDNRTFQWGFERQRRVKWLVDECLWS</sequence>
<evidence type="ECO:0000256" key="1">
    <source>
        <dbReference type="SAM" id="Phobius"/>
    </source>
</evidence>